<feature type="transmembrane region" description="Helical" evidence="1">
    <location>
        <begin position="486"/>
        <end position="506"/>
    </location>
</feature>
<protein>
    <recommendedName>
        <fullName evidence="4">NACHT domain-containing protein</fullName>
    </recommendedName>
</protein>
<dbReference type="OrthoDB" id="419058at2"/>
<gene>
    <name evidence="2" type="ORF">C7B82_30025</name>
</gene>
<feature type="transmembrane region" description="Helical" evidence="1">
    <location>
        <begin position="560"/>
        <end position="582"/>
    </location>
</feature>
<dbReference type="AlphaFoldDB" id="A0A2T1DTL3"/>
<reference evidence="3" key="1">
    <citation type="submission" date="2018-02" db="EMBL/GenBank/DDBJ databases">
        <authorList>
            <person name="Moore K."/>
            <person name="Momper L."/>
        </authorList>
    </citation>
    <scope>NUCLEOTIDE SEQUENCE [LARGE SCALE GENOMIC DNA]</scope>
    <source>
        <strain evidence="3">ULC18</strain>
    </source>
</reference>
<comment type="caution">
    <text evidence="2">The sequence shown here is derived from an EMBL/GenBank/DDBJ whole genome shotgun (WGS) entry which is preliminary data.</text>
</comment>
<dbReference type="Proteomes" id="UP000239576">
    <property type="component" value="Unassembled WGS sequence"/>
</dbReference>
<feature type="transmembrane region" description="Helical" evidence="1">
    <location>
        <begin position="794"/>
        <end position="819"/>
    </location>
</feature>
<organism evidence="2 3">
    <name type="scientific">Stenomitos frigidus ULC18</name>
    <dbReference type="NCBI Taxonomy" id="2107698"/>
    <lineage>
        <taxon>Bacteria</taxon>
        <taxon>Bacillati</taxon>
        <taxon>Cyanobacteriota</taxon>
        <taxon>Cyanophyceae</taxon>
        <taxon>Leptolyngbyales</taxon>
        <taxon>Leptolyngbyaceae</taxon>
        <taxon>Stenomitos</taxon>
    </lineage>
</organism>
<evidence type="ECO:0000256" key="1">
    <source>
        <dbReference type="SAM" id="Phobius"/>
    </source>
</evidence>
<feature type="transmembrane region" description="Helical" evidence="1">
    <location>
        <begin position="404"/>
        <end position="426"/>
    </location>
</feature>
<feature type="transmembrane region" description="Helical" evidence="1">
    <location>
        <begin position="882"/>
        <end position="902"/>
    </location>
</feature>
<feature type="transmembrane region" description="Helical" evidence="1">
    <location>
        <begin position="645"/>
        <end position="665"/>
    </location>
</feature>
<feature type="transmembrane region" description="Helical" evidence="1">
    <location>
        <begin position="527"/>
        <end position="554"/>
    </location>
</feature>
<feature type="transmembrane region" description="Helical" evidence="1">
    <location>
        <begin position="769"/>
        <end position="788"/>
    </location>
</feature>
<feature type="transmembrane region" description="Helical" evidence="1">
    <location>
        <begin position="711"/>
        <end position="738"/>
    </location>
</feature>
<dbReference type="InterPro" id="IPR027417">
    <property type="entry name" value="P-loop_NTPase"/>
</dbReference>
<feature type="transmembrane region" description="Helical" evidence="1">
    <location>
        <begin position="677"/>
        <end position="699"/>
    </location>
</feature>
<evidence type="ECO:0000313" key="3">
    <source>
        <dbReference type="Proteomes" id="UP000239576"/>
    </source>
</evidence>
<dbReference type="SUPFAM" id="SSF52540">
    <property type="entry name" value="P-loop containing nucleoside triphosphate hydrolases"/>
    <property type="match status" value="1"/>
</dbReference>
<evidence type="ECO:0000313" key="2">
    <source>
        <dbReference type="EMBL" id="PSB23771.1"/>
    </source>
</evidence>
<keyword evidence="1" id="KW-1133">Transmembrane helix</keyword>
<name>A0A2T1DTL3_9CYAN</name>
<keyword evidence="1" id="KW-0812">Transmembrane</keyword>
<reference evidence="2 3" key="2">
    <citation type="submission" date="2018-03" db="EMBL/GenBank/DDBJ databases">
        <title>The ancient ancestry and fast evolution of plastids.</title>
        <authorList>
            <person name="Moore K.R."/>
            <person name="Magnabosco C."/>
            <person name="Momper L."/>
            <person name="Gold D.A."/>
            <person name="Bosak T."/>
            <person name="Fournier G.P."/>
        </authorList>
    </citation>
    <scope>NUCLEOTIDE SEQUENCE [LARGE SCALE GENOMIC DNA]</scope>
    <source>
        <strain evidence="2 3">ULC18</strain>
    </source>
</reference>
<feature type="transmembrane region" description="Helical" evidence="1">
    <location>
        <begin position="594"/>
        <end position="625"/>
    </location>
</feature>
<dbReference type="Gene3D" id="3.40.50.300">
    <property type="entry name" value="P-loop containing nucleotide triphosphate hydrolases"/>
    <property type="match status" value="1"/>
</dbReference>
<feature type="transmembrane region" description="Helical" evidence="1">
    <location>
        <begin position="839"/>
        <end position="862"/>
    </location>
</feature>
<keyword evidence="1" id="KW-0472">Membrane</keyword>
<proteinExistence type="predicted"/>
<dbReference type="RefSeq" id="WP_106260921.1">
    <property type="nucleotide sequence ID" value="NZ_CAWNSW010000143.1"/>
</dbReference>
<sequence length="957" mass="107791">MTRQYRNDGRDQIPIENVHGNVYIQEGSRPTRSRSESLLLQAVKQEVISRLDQSLHNAVFINLGKQSQPQQVKRPWDAEIKIGSKSPQPLPAETSILEVFDRPGIDGRLLVLGEPGAGKTTTMLDLAKGLCDRAEQDPTAFIPVLLNLSSWKDPKQTMTAWLVEELKSKYGVRKDIGTKWLAEKQLLPLLDGLDEVKPEHQEGCVQAINHWLESDDRPLSLAVCCRREEYEKVVRGQWQAEAEEAPDETRMHLNGAILLQTLTDEQIQAYLTALKQPHLWQTMQSDEALLELIRTPLFLSIIGLSVIEQKFSFADWRSLTSREAQLQYLFDVFWIAAISRVLVEPKLITQGIYSKSYGKIKPPSTKQIRHWLIFLAQQLQHESQIEFLIEKIQPNWLRSGTKQWLFRISSWLLCGLLIGLVLGPFWSLELSLYAKIFNPNQLGLPFPGDLVSEDLKLMWQENMSKISALHKIYEDLTLSKWLFLELTHGILPGIVYGLIGAVIFGCRQRIEEAINAKKLFQKLLSSTSIFILVGGLMSGVIYRLTVSLFLPSAIVELKYYFIFMVFYTLLGGIVYGLTILITNKLKKYFWRRSFSTIFGIFFSVVGLVSWLISVFLGTATALILFKATLFNALTFGLSSGLFNGLFFGIISLPIFVTASLVSDFIREEISFNQEPQYAVFKVGVFSIIGGIASGLINGLALELANWVRVDFFLASSVVGNTILYGLVGALIYGLIYALSSEEKDKIRPIETLQWSKHRARSGMVTGMRYGLLTWLVLSPISFYAVNLYKGSNSALVLSLFSGFTHLLVGGAIGGIVTGFRGPDVNQRLVPNQGILQSAINSRIFTLTGLLTGLMISLLLTSYNFFWKYGLSADEPLEALIDSLFYGVLVGLVCGVIPGIACIQHVILRLLFMWSGCAPWNYARFLDYCTERLFLQRVGGHYRFIHKSLQEHFAAMRE</sequence>
<accession>A0A2T1DTL3</accession>
<dbReference type="EMBL" id="PVWK01000159">
    <property type="protein sequence ID" value="PSB23771.1"/>
    <property type="molecule type" value="Genomic_DNA"/>
</dbReference>
<keyword evidence="3" id="KW-1185">Reference proteome</keyword>
<evidence type="ECO:0008006" key="4">
    <source>
        <dbReference type="Google" id="ProtNLM"/>
    </source>
</evidence>